<dbReference type="SUPFAM" id="SSF52091">
    <property type="entry name" value="SpoIIaa-like"/>
    <property type="match status" value="1"/>
</dbReference>
<accession>A0A1W6SLT4</accession>
<dbReference type="PROSITE" id="PS50801">
    <property type="entry name" value="STAS"/>
    <property type="match status" value="1"/>
</dbReference>
<gene>
    <name evidence="2" type="ORF">EBAPG3_002720</name>
</gene>
<dbReference type="Pfam" id="PF13466">
    <property type="entry name" value="STAS_2"/>
    <property type="match status" value="1"/>
</dbReference>
<proteinExistence type="predicted"/>
<protein>
    <submittedName>
        <fullName evidence="2">Anti-anti-sigma factor</fullName>
    </submittedName>
</protein>
<dbReference type="InterPro" id="IPR036513">
    <property type="entry name" value="STAS_dom_sf"/>
</dbReference>
<dbReference type="KEGG" id="nlc:EBAPG3_002720"/>
<evidence type="ECO:0000313" key="2">
    <source>
        <dbReference type="EMBL" id="ARO86769.1"/>
    </source>
</evidence>
<dbReference type="Gene3D" id="3.30.750.24">
    <property type="entry name" value="STAS domain"/>
    <property type="match status" value="1"/>
</dbReference>
<dbReference type="InterPro" id="IPR058548">
    <property type="entry name" value="MlaB-like_STAS"/>
</dbReference>
<evidence type="ECO:0000259" key="1">
    <source>
        <dbReference type="PROSITE" id="PS50801"/>
    </source>
</evidence>
<dbReference type="EMBL" id="CP021106">
    <property type="protein sequence ID" value="ARO86769.1"/>
    <property type="molecule type" value="Genomic_DNA"/>
</dbReference>
<organism evidence="2 3">
    <name type="scientific">Nitrosospira lacus</name>
    <dbReference type="NCBI Taxonomy" id="1288494"/>
    <lineage>
        <taxon>Bacteria</taxon>
        <taxon>Pseudomonadati</taxon>
        <taxon>Pseudomonadota</taxon>
        <taxon>Betaproteobacteria</taxon>
        <taxon>Nitrosomonadales</taxon>
        <taxon>Nitrosomonadaceae</taxon>
        <taxon>Nitrosospira</taxon>
    </lineage>
</organism>
<keyword evidence="3" id="KW-1185">Reference proteome</keyword>
<dbReference type="CDD" id="cd07043">
    <property type="entry name" value="STAS_anti-anti-sigma_factors"/>
    <property type="match status" value="1"/>
</dbReference>
<feature type="domain" description="STAS" evidence="1">
    <location>
        <begin position="12"/>
        <end position="96"/>
    </location>
</feature>
<dbReference type="AlphaFoldDB" id="A0A1W6SLT4"/>
<name>A0A1W6SLT4_9PROT</name>
<dbReference type="OrthoDB" id="8563468at2"/>
<dbReference type="eggNOG" id="COG3113">
    <property type="taxonomic scope" value="Bacteria"/>
</dbReference>
<sequence length="96" mass="10497">MAEVVLSGDGKLSVEGSINFNNVATVVEQGIALFNHDNLVIDLARVTEVDSSAVSMLLEWQREAGRRNHRMGFANMPQNLRGLAQLYGVSELILQA</sequence>
<dbReference type="Proteomes" id="UP000012179">
    <property type="component" value="Chromosome"/>
</dbReference>
<evidence type="ECO:0000313" key="3">
    <source>
        <dbReference type="Proteomes" id="UP000012179"/>
    </source>
</evidence>
<dbReference type="InterPro" id="IPR002645">
    <property type="entry name" value="STAS_dom"/>
</dbReference>
<reference evidence="2 3" key="1">
    <citation type="journal article" date="2015" name="Int. J. Syst. Evol. Microbiol.">
        <title>Nitrosospira lacus sp. nov., a psychrotolerant, ammonia-oxidizing bacterium from sandy lake sediment.</title>
        <authorList>
            <person name="Urakawa H."/>
            <person name="Garcia J.C."/>
            <person name="Nielsen J.L."/>
            <person name="Le V.Q."/>
            <person name="Kozlowski J.A."/>
            <person name="Stein L.Y."/>
            <person name="Lim C.K."/>
            <person name="Pommerening-Roser A."/>
            <person name="Martens-Habbena W."/>
            <person name="Stahl D.A."/>
            <person name="Klotz M.G."/>
        </authorList>
    </citation>
    <scope>NUCLEOTIDE SEQUENCE [LARGE SCALE GENOMIC DNA]</scope>
    <source>
        <strain evidence="2 3">APG3</strain>
    </source>
</reference>
<dbReference type="RefSeq" id="WP_004175908.1">
    <property type="nucleotide sequence ID" value="NZ_CP021106.3"/>
</dbReference>